<feature type="region of interest" description="Disordered" evidence="16">
    <location>
        <begin position="253"/>
        <end position="306"/>
    </location>
</feature>
<feature type="domain" description="Ion transport" evidence="18">
    <location>
        <begin position="1172"/>
        <end position="1452"/>
    </location>
</feature>
<keyword evidence="3" id="KW-1003">Cell membrane</keyword>
<dbReference type="EMBL" id="DF836521">
    <property type="protein sequence ID" value="GAN08922.1"/>
    <property type="molecule type" value="Genomic_DNA"/>
</dbReference>
<keyword evidence="8" id="KW-0851">Voltage-gated channel</keyword>
<keyword evidence="5" id="KW-0107">Calcium channel</keyword>
<feature type="domain" description="Ion transport" evidence="18">
    <location>
        <begin position="1504"/>
        <end position="1756"/>
    </location>
</feature>
<evidence type="ECO:0000256" key="6">
    <source>
        <dbReference type="ARBA" id="ARBA00022692"/>
    </source>
</evidence>
<feature type="domain" description="Ion transport" evidence="18">
    <location>
        <begin position="702"/>
        <end position="931"/>
    </location>
</feature>
<keyword evidence="10" id="KW-0406">Ion transport</keyword>
<dbReference type="Pfam" id="PF00520">
    <property type="entry name" value="Ion_trans"/>
    <property type="match status" value="4"/>
</dbReference>
<feature type="transmembrane region" description="Helical" evidence="17">
    <location>
        <begin position="1421"/>
        <end position="1446"/>
    </location>
</feature>
<evidence type="ECO:0000256" key="16">
    <source>
        <dbReference type="SAM" id="MobiDB-lite"/>
    </source>
</evidence>
<evidence type="ECO:0000256" key="8">
    <source>
        <dbReference type="ARBA" id="ARBA00022882"/>
    </source>
</evidence>
<feature type="transmembrane region" description="Helical" evidence="17">
    <location>
        <begin position="1575"/>
        <end position="1593"/>
    </location>
</feature>
<dbReference type="Proteomes" id="UP000053815">
    <property type="component" value="Unassembled WGS sequence"/>
</dbReference>
<protein>
    <recommendedName>
        <fullName evidence="15">Calcium-channel protein CCH1</fullName>
    </recommendedName>
</protein>
<proteinExistence type="inferred from homology"/>
<dbReference type="STRING" id="91626.A0A0C9MZ93"/>
<feature type="compositionally biased region" description="Low complexity" evidence="16">
    <location>
        <begin position="287"/>
        <end position="302"/>
    </location>
</feature>
<feature type="transmembrane region" description="Helical" evidence="17">
    <location>
        <begin position="817"/>
        <end position="846"/>
    </location>
</feature>
<keyword evidence="20" id="KW-1185">Reference proteome</keyword>
<feature type="transmembrane region" description="Helical" evidence="17">
    <location>
        <begin position="1725"/>
        <end position="1748"/>
    </location>
</feature>
<feature type="compositionally biased region" description="Polar residues" evidence="16">
    <location>
        <begin position="209"/>
        <end position="219"/>
    </location>
</feature>
<keyword evidence="9 17" id="KW-1133">Transmembrane helix</keyword>
<evidence type="ECO:0000256" key="9">
    <source>
        <dbReference type="ARBA" id="ARBA00022989"/>
    </source>
</evidence>
<comment type="subcellular location">
    <subcellularLocation>
        <location evidence="1">Cell membrane</location>
        <topology evidence="1">Multi-pass membrane protein</topology>
    </subcellularLocation>
</comment>
<evidence type="ECO:0000256" key="3">
    <source>
        <dbReference type="ARBA" id="ARBA00022475"/>
    </source>
</evidence>
<feature type="compositionally biased region" description="Polar residues" evidence="16">
    <location>
        <begin position="274"/>
        <end position="286"/>
    </location>
</feature>
<feature type="transmembrane region" description="Helical" evidence="17">
    <location>
        <begin position="1211"/>
        <end position="1230"/>
    </location>
</feature>
<comment type="similarity">
    <text evidence="14">Belongs to the calcium channel alpha-1 subunit (TC 1.A.1.11) family.</text>
</comment>
<feature type="transmembrane region" description="Helical" evidence="17">
    <location>
        <begin position="692"/>
        <end position="709"/>
    </location>
</feature>
<feature type="transmembrane region" description="Helical" evidence="17">
    <location>
        <begin position="729"/>
        <end position="749"/>
    </location>
</feature>
<feature type="region of interest" description="Disordered" evidence="16">
    <location>
        <begin position="1"/>
        <end position="47"/>
    </location>
</feature>
<feature type="transmembrane region" description="Helical" evidence="17">
    <location>
        <begin position="897"/>
        <end position="922"/>
    </location>
</feature>
<feature type="transmembrane region" description="Helical" evidence="17">
    <location>
        <begin position="585"/>
        <end position="602"/>
    </location>
</feature>
<feature type="transmembrane region" description="Helical" evidence="17">
    <location>
        <begin position="452"/>
        <end position="469"/>
    </location>
</feature>
<dbReference type="InterPro" id="IPR050599">
    <property type="entry name" value="VDCC_alpha-1_subunit"/>
</dbReference>
<evidence type="ECO:0000313" key="19">
    <source>
        <dbReference type="EMBL" id="GAN08922.1"/>
    </source>
</evidence>
<evidence type="ECO:0000313" key="20">
    <source>
        <dbReference type="Proteomes" id="UP000053815"/>
    </source>
</evidence>
<evidence type="ECO:0000256" key="15">
    <source>
        <dbReference type="ARBA" id="ARBA00067459"/>
    </source>
</evidence>
<dbReference type="PANTHER" id="PTHR45628:SF7">
    <property type="entry name" value="VOLTAGE-DEPENDENT CALCIUM CHANNEL TYPE A SUBUNIT ALPHA-1"/>
    <property type="match status" value="1"/>
</dbReference>
<feature type="transmembrane region" description="Helical" evidence="17">
    <location>
        <begin position="381"/>
        <end position="403"/>
    </location>
</feature>
<feature type="region of interest" description="Disordered" evidence="16">
    <location>
        <begin position="1036"/>
        <end position="1055"/>
    </location>
</feature>
<feature type="region of interest" description="Disordered" evidence="16">
    <location>
        <begin position="209"/>
        <end position="240"/>
    </location>
</feature>
<feature type="transmembrane region" description="Helical" evidence="17">
    <location>
        <begin position="1634"/>
        <end position="1653"/>
    </location>
</feature>
<dbReference type="InterPro" id="IPR005821">
    <property type="entry name" value="Ion_trans_dom"/>
</dbReference>
<evidence type="ECO:0000256" key="12">
    <source>
        <dbReference type="ARBA" id="ARBA00023180"/>
    </source>
</evidence>
<dbReference type="FunFam" id="1.10.287.70:FF:000093">
    <property type="entry name" value="Calcium channel subunit Cch1"/>
    <property type="match status" value="1"/>
</dbReference>
<dbReference type="GO" id="GO:0005891">
    <property type="term" value="C:voltage-gated calcium channel complex"/>
    <property type="evidence" value="ECO:0007669"/>
    <property type="project" value="TreeGrafter"/>
</dbReference>
<dbReference type="PANTHER" id="PTHR45628">
    <property type="entry name" value="VOLTAGE-DEPENDENT CALCIUM CHANNEL TYPE A SUBUNIT ALPHA-1"/>
    <property type="match status" value="1"/>
</dbReference>
<keyword evidence="13" id="KW-0407">Ion channel</keyword>
<reference evidence="19" key="1">
    <citation type="submission" date="2014-09" db="EMBL/GenBank/DDBJ databases">
        <title>Draft genome sequence of an oleaginous Mucoromycotina fungus Mucor ambiguus NBRC6742.</title>
        <authorList>
            <person name="Takeda I."/>
            <person name="Yamane N."/>
            <person name="Morita T."/>
            <person name="Tamano K."/>
            <person name="Machida M."/>
            <person name="Baker S."/>
            <person name="Koike H."/>
        </authorList>
    </citation>
    <scope>NUCLEOTIDE SEQUENCE</scope>
    <source>
        <strain evidence="19">NBRC 6742</strain>
    </source>
</reference>
<feature type="transmembrane region" description="Helical" evidence="17">
    <location>
        <begin position="1295"/>
        <end position="1323"/>
    </location>
</feature>
<feature type="transmembrane region" description="Helical" evidence="17">
    <location>
        <begin position="1168"/>
        <end position="1190"/>
    </location>
</feature>
<feature type="transmembrane region" description="Helical" evidence="17">
    <location>
        <begin position="786"/>
        <end position="805"/>
    </location>
</feature>
<evidence type="ECO:0000259" key="18">
    <source>
        <dbReference type="Pfam" id="PF00520"/>
    </source>
</evidence>
<dbReference type="GO" id="GO:0098703">
    <property type="term" value="P:calcium ion import across plasma membrane"/>
    <property type="evidence" value="ECO:0007669"/>
    <property type="project" value="TreeGrafter"/>
</dbReference>
<evidence type="ECO:0000256" key="11">
    <source>
        <dbReference type="ARBA" id="ARBA00023136"/>
    </source>
</evidence>
<dbReference type="Gene3D" id="1.20.120.350">
    <property type="entry name" value="Voltage-gated potassium channels. Chain C"/>
    <property type="match status" value="4"/>
</dbReference>
<evidence type="ECO:0000256" key="5">
    <source>
        <dbReference type="ARBA" id="ARBA00022673"/>
    </source>
</evidence>
<evidence type="ECO:0000256" key="14">
    <source>
        <dbReference type="ARBA" id="ARBA00061395"/>
    </source>
</evidence>
<evidence type="ECO:0000256" key="1">
    <source>
        <dbReference type="ARBA" id="ARBA00004651"/>
    </source>
</evidence>
<dbReference type="SUPFAM" id="SSF81324">
    <property type="entry name" value="Voltage-gated potassium channels"/>
    <property type="match status" value="4"/>
</dbReference>
<feature type="transmembrane region" description="Helical" evidence="17">
    <location>
        <begin position="761"/>
        <end position="780"/>
    </location>
</feature>
<evidence type="ECO:0000256" key="2">
    <source>
        <dbReference type="ARBA" id="ARBA00022448"/>
    </source>
</evidence>
<organism evidence="19">
    <name type="scientific">Mucor ambiguus</name>
    <dbReference type="NCBI Taxonomy" id="91626"/>
    <lineage>
        <taxon>Eukaryota</taxon>
        <taxon>Fungi</taxon>
        <taxon>Fungi incertae sedis</taxon>
        <taxon>Mucoromycota</taxon>
        <taxon>Mucoromycotina</taxon>
        <taxon>Mucoromycetes</taxon>
        <taxon>Mucorales</taxon>
        <taxon>Mucorineae</taxon>
        <taxon>Mucoraceae</taxon>
        <taxon>Mucor</taxon>
    </lineage>
</organism>
<dbReference type="Gene3D" id="1.10.287.70">
    <property type="match status" value="4"/>
</dbReference>
<keyword evidence="2" id="KW-0813">Transport</keyword>
<accession>A0A0C9MZ93</accession>
<dbReference type="InterPro" id="IPR027359">
    <property type="entry name" value="Volt_channel_dom_sf"/>
</dbReference>
<sequence length="2052" mass="234496">MNDDEHPNQQNENGEASSSSASPFMSFSPKPNVDVSRRYTQKRQPPSMAEFMTEFEQERRPSFVVRPPSVSSNHSVISNAEEGSVSSYDDIEEFSDTARLTVNASDMNGFHSNQGSNSNRDQERHAVAMQPNDDLDPQQIYNTNVNSSRISFQQGRPMSRIYEPALIDPEVDQRNRRLHKLLHVDRRAFAKNVSRAIRRLSKRVVNVHNNYNPEDSTTAQPQQPHPQDPRPQQSPTTPSTDLEQHALMNKKARYNEDGGESDSSSDINEVIPMTRTSSNNLKPTADTSTSSSTLHSGSSSSSNIQQKDTKYNIQLAGNSLRLLSPTNPLRLFFARIIYYKWFETFIMLLIVLHGTVLLVVGWGSNPFPEPPNQWTPTWDQIVLLVIFSLYTLTTICRIIVYGLFVNSTPNSKTAFLRHSWNRVDIVSIVSYWIDLALLLTQQEIIGEDRRILVFKMLSALVLLRLLNLTDGSRVILNSLKKAAPLLVNVLFFVLFFFVIFAIVGVQSFKGSFRRHCVWHDPTNSSNVQELQQYCGGYINATGDVVPYLLKDGSQAPWSKGFICEIGLTCEETENPFGGTISFDNIFSSMLLVMIITGVQSWTDRMYDMMDAEYFVASLYFVIIVIVMNFWLINLFIAVITEMFAKVREDSQHSAFTNSTARPVLADANEEGVWAYSEQDEAQRKKLKKNSPLALVVKYMNPIWIVLVAVDLLCMASKNNNMSAEELEALNMAETIFSIAFLFEILVRMLNSRKDLRGFFKSKMNSTDFLIAVITCIIQIPPIHQNVYVYVWFTGFQVLRIYRLVVAVPRLRKLMSRVLGSVYGLINLSFFIVLATLLCAIIAFQLFEGVINDLGEEMRFFSVYNSFVSLYQLFSGEDWTTVLYNVMEAGSENNNAVIYALFLVFWFAFSNFVLVNLFIAVLMENFEIAEEDKRKRQVMQFMEKTENELGQKTVVSRWNIYRYFKPKAKGLDVTNIPSNLVLSVQKSIVREFMNEATDANANEPTLQSAKNRNLADQQQQQQQSGVLSKVKNFLGDLYSDSSSNKTEEQRKQRNRNSIYIDPVNAFDQVGTFYDFKKRGGVHDVNEPRSLRYLVDPTLRETVANRYQQETTDLDLEERKALKKDFIRAHPSYDKSLYLFSPSNRIRRWCQLIVQPSRGERIFGTPASKWGSVIFLTIITCCVIINVVLTIYNSPVYQFENRHNPSAVMPFVYVDWAFTVIFTIEFVIKVIADGLILTPNAYMLNGWNMLDLFVLITLYMSNFGNFAAATGLERGFRAFKALRALRLINLLGPAKETFTAILVTGLPQILDAAVLGLCLIVPFALYGQNVFMGLFYNCNDGDSNRSECMFEGMLGTQEPLPEDSEVYMPRIWNNPYVYSFDSFWKSLLILFEIASGEGWIDVLTTSMGITGKDLAPEQDASQLWGIFFMVYNLAGSVFVISLFLGVVIENFTKRNGTAYLTSDQRRWLDLKKLLNQFRPAKRPKTVPDNPIRKLCFNLTVEKRGKFYKFMTFVISLNILFLCTDAVYDVNDVDNGETGWSRIKVYIYLLFIFVYWLEITIKLLGLGWKSFRRNLWNLYDLTMVVGSFITAVITLGNPNLQVNVESQKLFMTALCFKLVQRSDSLNQLFTTMAASSYQILNVFAVWFVVLVTYAIMFMQIFGLTKYGPNATTEHINFRSFANTLISLVRYSTGEGWNSIMHDFTVEYPNCVVADNYLDSDCGSLRWSYFLFLTFNIISMYIFIAIFVAVVADNFSYVYQIKANFSLVNRDEIRKFKMTWASIDTERTGYVKPSDYMTLFRKLDGIFTVRIFEPEYSYKNLVKECSIDNGSVGNADSDPYQHHLDLKALNAKLNQLEKRDLHAKRQDLEKIYWETALVESTTRGVSFNQILLMLAQRKLIVPENALILEELLENQKKEEAIHTLSSIDRVRGLIETISLRKKFLKHLESKKQKDVPAIIIDNEDVGQSSSPIIATELRSHNDGSVISVTNSANNSRSSFYDLYLSSDEEDLMEDDKDLVDHDDPDGGDNGSRADNSIVEDTSSHDIWQEMLRNEFK</sequence>
<feature type="transmembrane region" description="Helical" evidence="17">
    <location>
        <begin position="1250"/>
        <end position="1274"/>
    </location>
</feature>
<evidence type="ECO:0000256" key="17">
    <source>
        <dbReference type="SAM" id="Phobius"/>
    </source>
</evidence>
<evidence type="ECO:0000256" key="10">
    <source>
        <dbReference type="ARBA" id="ARBA00023065"/>
    </source>
</evidence>
<feature type="transmembrane region" description="Helical" evidence="17">
    <location>
        <begin position="338"/>
        <end position="360"/>
    </location>
</feature>
<name>A0A0C9MZ93_9FUNG</name>
<gene>
    <name evidence="19" type="ORF">MAM1_0232d08442</name>
</gene>
<keyword evidence="4" id="KW-0109">Calcium transport</keyword>
<feature type="compositionally biased region" description="Acidic residues" evidence="16">
    <location>
        <begin position="2010"/>
        <end position="2022"/>
    </location>
</feature>
<feature type="region of interest" description="Disordered" evidence="16">
    <location>
        <begin position="2010"/>
        <end position="2041"/>
    </location>
</feature>
<feature type="transmembrane region" description="Helical" evidence="17">
    <location>
        <begin position="1504"/>
        <end position="1524"/>
    </location>
</feature>
<feature type="compositionally biased region" description="Low complexity" evidence="16">
    <location>
        <begin position="16"/>
        <end position="29"/>
    </location>
</feature>
<dbReference type="GO" id="GO:0008331">
    <property type="term" value="F:high voltage-gated calcium channel activity"/>
    <property type="evidence" value="ECO:0007669"/>
    <property type="project" value="TreeGrafter"/>
</dbReference>
<evidence type="ECO:0000256" key="7">
    <source>
        <dbReference type="ARBA" id="ARBA00022837"/>
    </source>
</evidence>
<evidence type="ECO:0000256" key="13">
    <source>
        <dbReference type="ARBA" id="ARBA00023303"/>
    </source>
</evidence>
<feature type="transmembrane region" description="Helical" evidence="17">
    <location>
        <begin position="614"/>
        <end position="639"/>
    </location>
</feature>
<feature type="transmembrane region" description="Helical" evidence="17">
    <location>
        <begin position="485"/>
        <end position="505"/>
    </location>
</feature>
<feature type="domain" description="Ion transport" evidence="18">
    <location>
        <begin position="339"/>
        <end position="650"/>
    </location>
</feature>
<feature type="compositionally biased region" description="Low complexity" evidence="16">
    <location>
        <begin position="230"/>
        <end position="240"/>
    </location>
</feature>
<keyword evidence="12" id="KW-0325">Glycoprotein</keyword>
<evidence type="ECO:0000256" key="4">
    <source>
        <dbReference type="ARBA" id="ARBA00022568"/>
    </source>
</evidence>
<keyword evidence="11 17" id="KW-0472">Membrane</keyword>
<feature type="transmembrane region" description="Helical" evidence="17">
    <location>
        <begin position="1544"/>
        <end position="1563"/>
    </location>
</feature>
<dbReference type="OrthoDB" id="416585at2759"/>
<keyword evidence="6 17" id="KW-0812">Transmembrane</keyword>
<keyword evidence="7" id="KW-0106">Calcium</keyword>